<feature type="region of interest" description="Disordered" evidence="1">
    <location>
        <begin position="74"/>
        <end position="119"/>
    </location>
</feature>
<reference evidence="3" key="1">
    <citation type="submission" date="2021-01" db="EMBL/GenBank/DDBJ databases">
        <authorList>
            <person name="Corre E."/>
            <person name="Pelletier E."/>
            <person name="Niang G."/>
            <person name="Scheremetjew M."/>
            <person name="Finn R."/>
            <person name="Kale V."/>
            <person name="Holt S."/>
            <person name="Cochrane G."/>
            <person name="Meng A."/>
            <person name="Brown T."/>
            <person name="Cohen L."/>
        </authorList>
    </citation>
    <scope>NUCLEOTIDE SEQUENCE</scope>
    <source>
        <strain evidence="3">CCMP645</strain>
    </source>
</reference>
<keyword evidence="2" id="KW-0472">Membrane</keyword>
<protein>
    <submittedName>
        <fullName evidence="3">Uncharacterized protein</fullName>
    </submittedName>
</protein>
<organism evidence="3">
    <name type="scientific">Chrysotila carterae</name>
    <name type="common">Marine alga</name>
    <name type="synonym">Syracosphaera carterae</name>
    <dbReference type="NCBI Taxonomy" id="13221"/>
    <lineage>
        <taxon>Eukaryota</taxon>
        <taxon>Haptista</taxon>
        <taxon>Haptophyta</taxon>
        <taxon>Prymnesiophyceae</taxon>
        <taxon>Isochrysidales</taxon>
        <taxon>Isochrysidaceae</taxon>
        <taxon>Chrysotila</taxon>
    </lineage>
</organism>
<proteinExistence type="predicted"/>
<evidence type="ECO:0000313" key="3">
    <source>
        <dbReference type="EMBL" id="CAE0774148.1"/>
    </source>
</evidence>
<name>A0A7S4BRH2_CHRCT</name>
<feature type="transmembrane region" description="Helical" evidence="2">
    <location>
        <begin position="43"/>
        <end position="65"/>
    </location>
</feature>
<keyword evidence="2" id="KW-1133">Transmembrane helix</keyword>
<evidence type="ECO:0000256" key="1">
    <source>
        <dbReference type="SAM" id="MobiDB-lite"/>
    </source>
</evidence>
<keyword evidence="2" id="KW-0812">Transmembrane</keyword>
<dbReference type="EMBL" id="HBIZ01041879">
    <property type="protein sequence ID" value="CAE0774148.1"/>
    <property type="molecule type" value="Transcribed_RNA"/>
</dbReference>
<accession>A0A7S4BRH2</accession>
<dbReference type="AlphaFoldDB" id="A0A7S4BRH2"/>
<sequence length="169" mass="17511">MGTLCDESKQMTLALLRIARRMQDSSSIFAERTSASTASSPELLLSAGLLGSLVVLLGLLAMYSISINTKPKSKYARKAASDMDSSRTRNGGAASATLNGAKNGAAKNRAKAANHDGRTAADAAEVSLKAVDETKEATSPPGTVALKIQWSSDKPTRAMQGATRGAALL</sequence>
<gene>
    <name evidence="3" type="ORF">PCAR00345_LOCUS26761</name>
</gene>
<evidence type="ECO:0000256" key="2">
    <source>
        <dbReference type="SAM" id="Phobius"/>
    </source>
</evidence>